<gene>
    <name evidence="6" type="ORF">SAMN02745129_0748</name>
</gene>
<evidence type="ECO:0000256" key="5">
    <source>
        <dbReference type="SAM" id="Phobius"/>
    </source>
</evidence>
<dbReference type="Pfam" id="PF01124">
    <property type="entry name" value="MAPEG"/>
    <property type="match status" value="1"/>
</dbReference>
<name>A0A1M5MR43_9GAMM</name>
<dbReference type="Gene3D" id="1.20.120.550">
    <property type="entry name" value="Membrane associated eicosanoid/glutathione metabolism-like domain"/>
    <property type="match status" value="1"/>
</dbReference>
<sequence length="129" mass="13771">MSTLIFCLIAAALLPYLAKIPLGIAMAREGGYDNRHPRDQQASLTGFGARAFAAHQNAFESLCVFAPAVLLAIATGTTGDTIQLLAMAHIGFRVVYHVLYLLDISTLRSVIWGFAIGCSFAIMALCLPA</sequence>
<dbReference type="SUPFAM" id="SSF161084">
    <property type="entry name" value="MAPEG domain-like"/>
    <property type="match status" value="1"/>
</dbReference>
<accession>A0A1M5MR43</accession>
<dbReference type="PANTHER" id="PTHR35371:SF1">
    <property type="entry name" value="BLR7753 PROTEIN"/>
    <property type="match status" value="1"/>
</dbReference>
<keyword evidence="2 5" id="KW-0812">Transmembrane</keyword>
<dbReference type="InterPro" id="IPR023352">
    <property type="entry name" value="MAPEG-like_dom_sf"/>
</dbReference>
<keyword evidence="4 5" id="KW-0472">Membrane</keyword>
<dbReference type="GO" id="GO:0016020">
    <property type="term" value="C:membrane"/>
    <property type="evidence" value="ECO:0007669"/>
    <property type="project" value="UniProtKB-SubCell"/>
</dbReference>
<protein>
    <submittedName>
        <fullName evidence="6">Uncharacterized conserved protein, MAPEG superfamily</fullName>
    </submittedName>
</protein>
<dbReference type="Proteomes" id="UP000184268">
    <property type="component" value="Unassembled WGS sequence"/>
</dbReference>
<comment type="subcellular location">
    <subcellularLocation>
        <location evidence="1">Membrane</location>
    </subcellularLocation>
</comment>
<dbReference type="AlphaFoldDB" id="A0A1M5MR43"/>
<dbReference type="RefSeq" id="WP_143165484.1">
    <property type="nucleotide sequence ID" value="NZ_FQXG01000001.1"/>
</dbReference>
<dbReference type="OrthoDB" id="513661at2"/>
<feature type="transmembrane region" description="Helical" evidence="5">
    <location>
        <begin position="109"/>
        <end position="127"/>
    </location>
</feature>
<dbReference type="EMBL" id="FQXG01000001">
    <property type="protein sequence ID" value="SHG79864.1"/>
    <property type="molecule type" value="Genomic_DNA"/>
</dbReference>
<dbReference type="PANTHER" id="PTHR35371">
    <property type="entry name" value="INNER MEMBRANE PROTEIN"/>
    <property type="match status" value="1"/>
</dbReference>
<organism evidence="6 7">
    <name type="scientific">Ferrimonas marina</name>
    <dbReference type="NCBI Taxonomy" id="299255"/>
    <lineage>
        <taxon>Bacteria</taxon>
        <taxon>Pseudomonadati</taxon>
        <taxon>Pseudomonadota</taxon>
        <taxon>Gammaproteobacteria</taxon>
        <taxon>Alteromonadales</taxon>
        <taxon>Ferrimonadaceae</taxon>
        <taxon>Ferrimonas</taxon>
    </lineage>
</organism>
<keyword evidence="7" id="KW-1185">Reference proteome</keyword>
<evidence type="ECO:0000313" key="7">
    <source>
        <dbReference type="Proteomes" id="UP000184268"/>
    </source>
</evidence>
<evidence type="ECO:0000256" key="2">
    <source>
        <dbReference type="ARBA" id="ARBA00022692"/>
    </source>
</evidence>
<evidence type="ECO:0000313" key="6">
    <source>
        <dbReference type="EMBL" id="SHG79864.1"/>
    </source>
</evidence>
<evidence type="ECO:0000256" key="3">
    <source>
        <dbReference type="ARBA" id="ARBA00022989"/>
    </source>
</evidence>
<dbReference type="InterPro" id="IPR001129">
    <property type="entry name" value="Membr-assoc_MAPEG"/>
</dbReference>
<reference evidence="6 7" key="1">
    <citation type="submission" date="2016-11" db="EMBL/GenBank/DDBJ databases">
        <authorList>
            <person name="Jaros S."/>
            <person name="Januszkiewicz K."/>
            <person name="Wedrychowicz H."/>
        </authorList>
    </citation>
    <scope>NUCLEOTIDE SEQUENCE [LARGE SCALE GENOMIC DNA]</scope>
    <source>
        <strain evidence="6 7">DSM 16917</strain>
    </source>
</reference>
<evidence type="ECO:0000256" key="1">
    <source>
        <dbReference type="ARBA" id="ARBA00004370"/>
    </source>
</evidence>
<keyword evidence="3 5" id="KW-1133">Transmembrane helix</keyword>
<dbReference type="STRING" id="299255.SAMN02745129_0748"/>
<evidence type="ECO:0000256" key="4">
    <source>
        <dbReference type="ARBA" id="ARBA00023136"/>
    </source>
</evidence>
<proteinExistence type="predicted"/>